<comment type="caution">
    <text evidence="3">The sequence shown here is derived from an EMBL/GenBank/DDBJ whole genome shotgun (WGS) entry which is preliminary data.</text>
</comment>
<comment type="similarity">
    <text evidence="1">Belongs to the AB hydrolase superfamily. AB hydrolase 4 family.</text>
</comment>
<organism evidence="3 4">
    <name type="scientific">Rubrivirga litoralis</name>
    <dbReference type="NCBI Taxonomy" id="3075598"/>
    <lineage>
        <taxon>Bacteria</taxon>
        <taxon>Pseudomonadati</taxon>
        <taxon>Rhodothermota</taxon>
        <taxon>Rhodothermia</taxon>
        <taxon>Rhodothermales</taxon>
        <taxon>Rubricoccaceae</taxon>
        <taxon>Rubrivirga</taxon>
    </lineage>
</organism>
<dbReference type="InterPro" id="IPR050960">
    <property type="entry name" value="AB_hydrolase_4_sf"/>
</dbReference>
<accession>A0ABU3BUT7</accession>
<evidence type="ECO:0000313" key="3">
    <source>
        <dbReference type="EMBL" id="MDT0633057.1"/>
    </source>
</evidence>
<dbReference type="Gene3D" id="3.40.50.1820">
    <property type="entry name" value="alpha/beta hydrolase"/>
    <property type="match status" value="1"/>
</dbReference>
<gene>
    <name evidence="3" type="ORF">RM540_14975</name>
</gene>
<sequence length="349" mass="37327">MTDLPPYRPPRPLRSGHVQSVLPTLFRRVRVAYRRERLELADGDLLDLDWTGSSDGARVAVVAHGLEGSTDRAYVRGMARALARRGWTVCAWNLRGCSGEPNRLARTYHSGVSDDLDAVVRRVLDRPAPGGSGGRGGQAAGANRGGGARAVAVVGFSLGGNVTLKWLGERGGDVDRRVVGGVGISVPVDLASASAVMERPSRRVYMARFLRSLGDKVADKAARHEGVPDAGPIRGMRSFREFDGHVTAPLHGFDSAEDYWTRASSLPLLGAIRVPTLLVQALDDPFLSPACYPRAEAARNPSLTLLTPEHGGHVGFVERGGEFWSETVTSQFLDAALLPTPRSTTPPGA</sequence>
<keyword evidence="3" id="KW-0378">Hydrolase</keyword>
<proteinExistence type="inferred from homology"/>
<reference evidence="3 4" key="1">
    <citation type="submission" date="2023-09" db="EMBL/GenBank/DDBJ databases">
        <authorList>
            <person name="Rey-Velasco X."/>
        </authorList>
    </citation>
    <scope>NUCLEOTIDE SEQUENCE [LARGE SCALE GENOMIC DNA]</scope>
    <source>
        <strain evidence="3 4">F394</strain>
    </source>
</reference>
<dbReference type="RefSeq" id="WP_311665571.1">
    <property type="nucleotide sequence ID" value="NZ_JAVRHT010000049.1"/>
</dbReference>
<dbReference type="InterPro" id="IPR000073">
    <property type="entry name" value="AB_hydrolase_1"/>
</dbReference>
<dbReference type="PANTHER" id="PTHR10794">
    <property type="entry name" value="ABHYDROLASE DOMAIN-CONTAINING PROTEIN"/>
    <property type="match status" value="1"/>
</dbReference>
<evidence type="ECO:0000313" key="4">
    <source>
        <dbReference type="Proteomes" id="UP001267426"/>
    </source>
</evidence>
<dbReference type="InterPro" id="IPR029058">
    <property type="entry name" value="AB_hydrolase_fold"/>
</dbReference>
<feature type="domain" description="AB hydrolase-1" evidence="2">
    <location>
        <begin position="148"/>
        <end position="318"/>
    </location>
</feature>
<dbReference type="PIRSF" id="PIRSF005211">
    <property type="entry name" value="Ab_hydro_YheT"/>
    <property type="match status" value="1"/>
</dbReference>
<protein>
    <submittedName>
        <fullName evidence="3">Alpha/beta hydrolase</fullName>
    </submittedName>
</protein>
<evidence type="ECO:0000256" key="1">
    <source>
        <dbReference type="ARBA" id="ARBA00010884"/>
    </source>
</evidence>
<dbReference type="GO" id="GO:0016787">
    <property type="term" value="F:hydrolase activity"/>
    <property type="evidence" value="ECO:0007669"/>
    <property type="project" value="UniProtKB-KW"/>
</dbReference>
<evidence type="ECO:0000259" key="2">
    <source>
        <dbReference type="Pfam" id="PF00561"/>
    </source>
</evidence>
<dbReference type="EMBL" id="JAVRHT010000049">
    <property type="protein sequence ID" value="MDT0633057.1"/>
    <property type="molecule type" value="Genomic_DNA"/>
</dbReference>
<dbReference type="SUPFAM" id="SSF53474">
    <property type="entry name" value="alpha/beta-Hydrolases"/>
    <property type="match status" value="1"/>
</dbReference>
<name>A0ABU3BUT7_9BACT</name>
<dbReference type="Proteomes" id="UP001267426">
    <property type="component" value="Unassembled WGS sequence"/>
</dbReference>
<keyword evidence="4" id="KW-1185">Reference proteome</keyword>
<dbReference type="InterPro" id="IPR012020">
    <property type="entry name" value="ABHD4"/>
</dbReference>
<dbReference type="PANTHER" id="PTHR10794:SF94">
    <property type="entry name" value="ESTERASE YHET-RELATED"/>
    <property type="match status" value="1"/>
</dbReference>
<dbReference type="Pfam" id="PF00561">
    <property type="entry name" value="Abhydrolase_1"/>
    <property type="match status" value="1"/>
</dbReference>